<dbReference type="EMBL" id="KV426990">
    <property type="protein sequence ID" value="KZV78286.1"/>
    <property type="molecule type" value="Genomic_DNA"/>
</dbReference>
<evidence type="ECO:0000313" key="1">
    <source>
        <dbReference type="EMBL" id="KZV78286.1"/>
    </source>
</evidence>
<feature type="non-terminal residue" evidence="1">
    <location>
        <position position="108"/>
    </location>
</feature>
<evidence type="ECO:0000313" key="2">
    <source>
        <dbReference type="Proteomes" id="UP000077266"/>
    </source>
</evidence>
<name>A0A166MQE9_EXIGL</name>
<reference evidence="1 2" key="1">
    <citation type="journal article" date="2016" name="Mol. Biol. Evol.">
        <title>Comparative Genomics of Early-Diverging Mushroom-Forming Fungi Provides Insights into the Origins of Lignocellulose Decay Capabilities.</title>
        <authorList>
            <person name="Nagy L.G."/>
            <person name="Riley R."/>
            <person name="Tritt A."/>
            <person name="Adam C."/>
            <person name="Daum C."/>
            <person name="Floudas D."/>
            <person name="Sun H."/>
            <person name="Yadav J.S."/>
            <person name="Pangilinan J."/>
            <person name="Larsson K.H."/>
            <person name="Matsuura K."/>
            <person name="Barry K."/>
            <person name="Labutti K."/>
            <person name="Kuo R."/>
            <person name="Ohm R.A."/>
            <person name="Bhattacharya S.S."/>
            <person name="Shirouzu T."/>
            <person name="Yoshinaga Y."/>
            <person name="Martin F.M."/>
            <person name="Grigoriev I.V."/>
            <person name="Hibbett D.S."/>
        </authorList>
    </citation>
    <scope>NUCLEOTIDE SEQUENCE [LARGE SCALE GENOMIC DNA]</scope>
    <source>
        <strain evidence="1 2">HHB12029</strain>
    </source>
</reference>
<dbReference type="InParanoid" id="A0A166MQE9"/>
<accession>A0A166MQE9</accession>
<sequence length="108" mass="11479">MSSLPQTYKAASVSAANEPFNVIELPMRAASALETMLYKLAPSAKHSLVLLAEVVGRIAAVGSEIIARSTPNDPRATVGALVGVGWNGGYCALFCDECREGRYEWCST</sequence>
<dbReference type="STRING" id="1314781.A0A166MQE9"/>
<dbReference type="InterPro" id="IPR011032">
    <property type="entry name" value="GroES-like_sf"/>
</dbReference>
<dbReference type="OrthoDB" id="1560166at2759"/>
<dbReference type="Gene3D" id="3.90.180.10">
    <property type="entry name" value="Medium-chain alcohol dehydrogenases, catalytic domain"/>
    <property type="match status" value="1"/>
</dbReference>
<organism evidence="1 2">
    <name type="scientific">Exidia glandulosa HHB12029</name>
    <dbReference type="NCBI Taxonomy" id="1314781"/>
    <lineage>
        <taxon>Eukaryota</taxon>
        <taxon>Fungi</taxon>
        <taxon>Dikarya</taxon>
        <taxon>Basidiomycota</taxon>
        <taxon>Agaricomycotina</taxon>
        <taxon>Agaricomycetes</taxon>
        <taxon>Auriculariales</taxon>
        <taxon>Exidiaceae</taxon>
        <taxon>Exidia</taxon>
    </lineage>
</organism>
<dbReference type="SUPFAM" id="SSF50129">
    <property type="entry name" value="GroES-like"/>
    <property type="match status" value="1"/>
</dbReference>
<dbReference type="AlphaFoldDB" id="A0A166MQE9"/>
<dbReference type="Proteomes" id="UP000077266">
    <property type="component" value="Unassembled WGS sequence"/>
</dbReference>
<proteinExistence type="predicted"/>
<protein>
    <submittedName>
        <fullName evidence="1">Uncharacterized protein</fullName>
    </submittedName>
</protein>
<gene>
    <name evidence="1" type="ORF">EXIGLDRAFT_788452</name>
</gene>
<keyword evidence="2" id="KW-1185">Reference proteome</keyword>